<feature type="domain" description="ABM" evidence="1">
    <location>
        <begin position="67"/>
        <end position="158"/>
    </location>
</feature>
<keyword evidence="2" id="KW-0503">Monooxygenase</keyword>
<dbReference type="GO" id="GO:0004497">
    <property type="term" value="F:monooxygenase activity"/>
    <property type="evidence" value="ECO:0007669"/>
    <property type="project" value="UniProtKB-KW"/>
</dbReference>
<dbReference type="InterPro" id="IPR011008">
    <property type="entry name" value="Dimeric_a/b-barrel"/>
</dbReference>
<organism evidence="2 3">
    <name type="scientific">Cytobacillus stercorigallinarum</name>
    <dbReference type="NCBI Taxonomy" id="2762240"/>
    <lineage>
        <taxon>Bacteria</taxon>
        <taxon>Bacillati</taxon>
        <taxon>Bacillota</taxon>
        <taxon>Bacilli</taxon>
        <taxon>Bacillales</taxon>
        <taxon>Bacillaceae</taxon>
        <taxon>Cytobacillus</taxon>
    </lineage>
</organism>
<dbReference type="Proteomes" id="UP000657931">
    <property type="component" value="Unassembled WGS sequence"/>
</dbReference>
<accession>A0ABR8QR05</accession>
<proteinExistence type="predicted"/>
<dbReference type="RefSeq" id="WP_191814740.1">
    <property type="nucleotide sequence ID" value="NZ_JACSQT010000006.1"/>
</dbReference>
<gene>
    <name evidence="2" type="ORF">H9655_13205</name>
</gene>
<dbReference type="Pfam" id="PF03992">
    <property type="entry name" value="ABM"/>
    <property type="match status" value="1"/>
</dbReference>
<reference evidence="2 3" key="1">
    <citation type="submission" date="2020-08" db="EMBL/GenBank/DDBJ databases">
        <title>A Genomic Blueprint of the Chicken Gut Microbiome.</title>
        <authorList>
            <person name="Gilroy R."/>
            <person name="Ravi A."/>
            <person name="Getino M."/>
            <person name="Pursley I."/>
            <person name="Horton D.L."/>
            <person name="Alikhan N.-F."/>
            <person name="Baker D."/>
            <person name="Gharbi K."/>
            <person name="Hall N."/>
            <person name="Watson M."/>
            <person name="Adriaenssens E.M."/>
            <person name="Foster-Nyarko E."/>
            <person name="Jarju S."/>
            <person name="Secka A."/>
            <person name="Antonio M."/>
            <person name="Oren A."/>
            <person name="Chaudhuri R."/>
            <person name="La Ragione R.M."/>
            <person name="Hildebrand F."/>
            <person name="Pallen M.J."/>
        </authorList>
    </citation>
    <scope>NUCLEOTIDE SEQUENCE [LARGE SCALE GENOMIC DNA]</scope>
    <source>
        <strain evidence="2 3">Sa5YUA1</strain>
    </source>
</reference>
<keyword evidence="2" id="KW-0560">Oxidoreductase</keyword>
<evidence type="ECO:0000313" key="3">
    <source>
        <dbReference type="Proteomes" id="UP000657931"/>
    </source>
</evidence>
<evidence type="ECO:0000313" key="2">
    <source>
        <dbReference type="EMBL" id="MBD7937983.1"/>
    </source>
</evidence>
<sequence length="166" mass="19236">MNLHMTSGTRNFLLPLMEKLSKENIVLMQNSQNTLLVHETESKKSKFQQPKSYQIHDSTGDLHRSKFIAIQYIPVTDERKPIFEFNYQQFSSSFTNTNGFQAARVLTPMKGNTYVIITAWDSESSYKNWESASPIAKKIQKEQSSKKELLTDPAYTSFYYIQTTDK</sequence>
<keyword evidence="3" id="KW-1185">Reference proteome</keyword>
<dbReference type="PROSITE" id="PS51725">
    <property type="entry name" value="ABM"/>
    <property type="match status" value="1"/>
</dbReference>
<protein>
    <submittedName>
        <fullName evidence="2">Antibiotic biosynthesis monooxygenase</fullName>
    </submittedName>
</protein>
<dbReference type="InterPro" id="IPR050404">
    <property type="entry name" value="Heme-degrading_MO"/>
</dbReference>
<dbReference type="InterPro" id="IPR007138">
    <property type="entry name" value="ABM_dom"/>
</dbReference>
<dbReference type="PANTHER" id="PTHR34474:SF2">
    <property type="entry name" value="SIGNAL TRANSDUCTION PROTEIN TRAP"/>
    <property type="match status" value="1"/>
</dbReference>
<comment type="caution">
    <text evidence="2">The sequence shown here is derived from an EMBL/GenBank/DDBJ whole genome shotgun (WGS) entry which is preliminary data.</text>
</comment>
<dbReference type="Gene3D" id="3.30.70.100">
    <property type="match status" value="1"/>
</dbReference>
<dbReference type="EMBL" id="JACSQT010000006">
    <property type="protein sequence ID" value="MBD7937983.1"/>
    <property type="molecule type" value="Genomic_DNA"/>
</dbReference>
<name>A0ABR8QR05_9BACI</name>
<evidence type="ECO:0000259" key="1">
    <source>
        <dbReference type="PROSITE" id="PS51725"/>
    </source>
</evidence>
<dbReference type="PANTHER" id="PTHR34474">
    <property type="entry name" value="SIGNAL TRANSDUCTION PROTEIN TRAP"/>
    <property type="match status" value="1"/>
</dbReference>
<dbReference type="SUPFAM" id="SSF54909">
    <property type="entry name" value="Dimeric alpha+beta barrel"/>
    <property type="match status" value="1"/>
</dbReference>